<dbReference type="EMBL" id="JAOANI010000020">
    <property type="protein sequence ID" value="MCT7359974.1"/>
    <property type="molecule type" value="Genomic_DNA"/>
</dbReference>
<dbReference type="GO" id="GO:0006260">
    <property type="term" value="P:DNA replication"/>
    <property type="evidence" value="ECO:0007669"/>
    <property type="project" value="UniProtKB-KW"/>
</dbReference>
<evidence type="ECO:0000313" key="18">
    <source>
        <dbReference type="EMBL" id="MCT7359974.1"/>
    </source>
</evidence>
<evidence type="ECO:0000259" key="17">
    <source>
        <dbReference type="PROSITE" id="PS51462"/>
    </source>
</evidence>
<dbReference type="PROSITE" id="PS00893">
    <property type="entry name" value="NUDIX_BOX"/>
    <property type="match status" value="1"/>
</dbReference>
<dbReference type="Gene3D" id="3.90.79.10">
    <property type="entry name" value="Nucleoside Triphosphate Pyrophosphohydrolase"/>
    <property type="match status" value="1"/>
</dbReference>
<keyword evidence="19" id="KW-1185">Reference proteome</keyword>
<name>A0A9X3ASH0_9GAMM</name>
<keyword evidence="8" id="KW-0460">Magnesium</keyword>
<evidence type="ECO:0000256" key="14">
    <source>
        <dbReference type="ARBA" id="ARBA00041592"/>
    </source>
</evidence>
<evidence type="ECO:0000256" key="6">
    <source>
        <dbReference type="ARBA" id="ARBA00022763"/>
    </source>
</evidence>
<keyword evidence="9" id="KW-0234">DNA repair</keyword>
<dbReference type="PANTHER" id="PTHR47707:SF1">
    <property type="entry name" value="NUDIX HYDROLASE FAMILY PROTEIN"/>
    <property type="match status" value="1"/>
</dbReference>
<evidence type="ECO:0000256" key="9">
    <source>
        <dbReference type="ARBA" id="ARBA00023204"/>
    </source>
</evidence>
<evidence type="ECO:0000313" key="19">
    <source>
        <dbReference type="Proteomes" id="UP001147830"/>
    </source>
</evidence>
<reference evidence="18" key="2">
    <citation type="submission" date="2022-08" db="EMBL/GenBank/DDBJ databases">
        <authorList>
            <person name="Dong C."/>
        </authorList>
    </citation>
    <scope>NUCLEOTIDE SEQUENCE</scope>
    <source>
        <strain evidence="18">59MF3M-4</strain>
    </source>
</reference>
<dbReference type="GO" id="GO:0008413">
    <property type="term" value="F:8-oxo-7,8-dihydroguanosine triphosphate pyrophosphatase activity"/>
    <property type="evidence" value="ECO:0007669"/>
    <property type="project" value="TreeGrafter"/>
</dbReference>
<evidence type="ECO:0000256" key="4">
    <source>
        <dbReference type="ARBA" id="ARBA00022705"/>
    </source>
</evidence>
<sequence length="137" mass="15484">MSAAVVDQPFAPCVSFILLRDDCVLLEKRRDDKETDPGLIMVPGGHMEEGEHQHDTLIRELDEELGIQPRNARYVCSLLHPTDELQLLHYYLITEWAGDLQAYEAEAVFWQPLSELGVLNITPDHTAIAEALRLYGA</sequence>
<dbReference type="AlphaFoldDB" id="A0A9X3ASH0"/>
<comment type="catalytic activity">
    <reaction evidence="10">
        <text>8-oxo-dGTP + H2O = 8-oxo-dGMP + diphosphate + H(+)</text>
        <dbReference type="Rhea" id="RHEA:31575"/>
        <dbReference type="ChEBI" id="CHEBI:15377"/>
        <dbReference type="ChEBI" id="CHEBI:15378"/>
        <dbReference type="ChEBI" id="CHEBI:33019"/>
        <dbReference type="ChEBI" id="CHEBI:63224"/>
        <dbReference type="ChEBI" id="CHEBI:77896"/>
        <dbReference type="EC" id="3.6.1.55"/>
    </reaction>
</comment>
<dbReference type="Proteomes" id="UP001147830">
    <property type="component" value="Unassembled WGS sequence"/>
</dbReference>
<evidence type="ECO:0000256" key="3">
    <source>
        <dbReference type="ARBA" id="ARBA00022457"/>
    </source>
</evidence>
<reference evidence="18" key="1">
    <citation type="journal article" date="2022" name="Front. Microbiol.">
        <title>Genome-based taxonomic rearrangement of Oceanobacter-related bacteria including the description of Thalassolituus hydrocarbonoclasticus sp. nov. and Thalassolituus pacificus sp. nov. and emended description of the genus Thalassolituus.</title>
        <authorList>
            <person name="Dong C."/>
            <person name="Wei L."/>
            <person name="Wang J."/>
            <person name="Lai Q."/>
            <person name="Huang Z."/>
            <person name="Shao Z."/>
        </authorList>
    </citation>
    <scope>NUCLEOTIDE SEQUENCE</scope>
    <source>
        <strain evidence="18">59MF3M-4</strain>
    </source>
</reference>
<accession>A0A9X3ASH0</accession>
<keyword evidence="3" id="KW-0515">Mutator protein</keyword>
<dbReference type="PANTHER" id="PTHR47707">
    <property type="entry name" value="8-OXO-DGTP DIPHOSPHATASE"/>
    <property type="match status" value="1"/>
</dbReference>
<evidence type="ECO:0000256" key="5">
    <source>
        <dbReference type="ARBA" id="ARBA00022723"/>
    </source>
</evidence>
<evidence type="ECO:0000256" key="2">
    <source>
        <dbReference type="ARBA" id="ARBA00005582"/>
    </source>
</evidence>
<dbReference type="InterPro" id="IPR047127">
    <property type="entry name" value="MutT-like"/>
</dbReference>
<comment type="cofactor">
    <cofactor evidence="1">
        <name>Mg(2+)</name>
        <dbReference type="ChEBI" id="CHEBI:18420"/>
    </cofactor>
</comment>
<dbReference type="Pfam" id="PF00293">
    <property type="entry name" value="NUDIX"/>
    <property type="match status" value="1"/>
</dbReference>
<evidence type="ECO:0000256" key="12">
    <source>
        <dbReference type="ARBA" id="ARBA00038905"/>
    </source>
</evidence>
<dbReference type="InterPro" id="IPR000086">
    <property type="entry name" value="NUDIX_hydrolase_dom"/>
</dbReference>
<dbReference type="EC" id="3.6.1.55" evidence="12"/>
<evidence type="ECO:0000256" key="15">
    <source>
        <dbReference type="ARBA" id="ARBA00041979"/>
    </source>
</evidence>
<dbReference type="InterPro" id="IPR015797">
    <property type="entry name" value="NUDIX_hydrolase-like_dom_sf"/>
</dbReference>
<keyword evidence="5" id="KW-0479">Metal-binding</keyword>
<feature type="domain" description="Nudix hydrolase" evidence="17">
    <location>
        <begin position="9"/>
        <end position="136"/>
    </location>
</feature>
<dbReference type="GO" id="GO:0046872">
    <property type="term" value="F:metal ion binding"/>
    <property type="evidence" value="ECO:0007669"/>
    <property type="project" value="UniProtKB-KW"/>
</dbReference>
<dbReference type="GO" id="GO:0035539">
    <property type="term" value="F:8-oxo-7,8-dihydrodeoxyguanosine triphosphate pyrophosphatase activity"/>
    <property type="evidence" value="ECO:0007669"/>
    <property type="project" value="UniProtKB-EC"/>
</dbReference>
<gene>
    <name evidence="18" type="ORF">NYR02_13220</name>
</gene>
<evidence type="ECO:0000256" key="16">
    <source>
        <dbReference type="ARBA" id="ARBA00042798"/>
    </source>
</evidence>
<keyword evidence="4" id="KW-0235">DNA replication</keyword>
<dbReference type="GO" id="GO:0044715">
    <property type="term" value="F:8-oxo-dGDP phosphatase activity"/>
    <property type="evidence" value="ECO:0007669"/>
    <property type="project" value="TreeGrafter"/>
</dbReference>
<evidence type="ECO:0000256" key="8">
    <source>
        <dbReference type="ARBA" id="ARBA00022842"/>
    </source>
</evidence>
<keyword evidence="7" id="KW-0378">Hydrolase</keyword>
<dbReference type="PROSITE" id="PS51462">
    <property type="entry name" value="NUDIX"/>
    <property type="match status" value="1"/>
</dbReference>
<dbReference type="InterPro" id="IPR020084">
    <property type="entry name" value="NUDIX_hydrolase_CS"/>
</dbReference>
<organism evidence="18 19">
    <name type="scientific">Thalassolituus pacificus</name>
    <dbReference type="NCBI Taxonomy" id="2975440"/>
    <lineage>
        <taxon>Bacteria</taxon>
        <taxon>Pseudomonadati</taxon>
        <taxon>Pseudomonadota</taxon>
        <taxon>Gammaproteobacteria</taxon>
        <taxon>Oceanospirillales</taxon>
        <taxon>Oceanospirillaceae</taxon>
        <taxon>Thalassolituus</taxon>
    </lineage>
</organism>
<evidence type="ECO:0000256" key="1">
    <source>
        <dbReference type="ARBA" id="ARBA00001946"/>
    </source>
</evidence>
<comment type="catalytic activity">
    <reaction evidence="11">
        <text>8-oxo-GTP + H2O = 8-oxo-GMP + diphosphate + H(+)</text>
        <dbReference type="Rhea" id="RHEA:67616"/>
        <dbReference type="ChEBI" id="CHEBI:15377"/>
        <dbReference type="ChEBI" id="CHEBI:15378"/>
        <dbReference type="ChEBI" id="CHEBI:33019"/>
        <dbReference type="ChEBI" id="CHEBI:143553"/>
        <dbReference type="ChEBI" id="CHEBI:145694"/>
    </reaction>
</comment>
<dbReference type="GO" id="GO:0006281">
    <property type="term" value="P:DNA repair"/>
    <property type="evidence" value="ECO:0007669"/>
    <property type="project" value="UniProtKB-KW"/>
</dbReference>
<dbReference type="RefSeq" id="WP_260976837.1">
    <property type="nucleotide sequence ID" value="NZ_JAOANI010000020.1"/>
</dbReference>
<proteinExistence type="inferred from homology"/>
<evidence type="ECO:0000256" key="7">
    <source>
        <dbReference type="ARBA" id="ARBA00022801"/>
    </source>
</evidence>
<dbReference type="GO" id="GO:0044716">
    <property type="term" value="F:8-oxo-GDP phosphatase activity"/>
    <property type="evidence" value="ECO:0007669"/>
    <property type="project" value="TreeGrafter"/>
</dbReference>
<protein>
    <recommendedName>
        <fullName evidence="13">8-oxo-dGTP diphosphatase</fullName>
        <ecNumber evidence="12">3.6.1.55</ecNumber>
    </recommendedName>
    <alternativeName>
        <fullName evidence="16">7,8-dihydro-8-oxoguanine-triphosphatase</fullName>
    </alternativeName>
    <alternativeName>
        <fullName evidence="15">Mutator protein MutT</fullName>
    </alternativeName>
    <alternativeName>
        <fullName evidence="14">dGTP pyrophosphohydrolase</fullName>
    </alternativeName>
</protein>
<comment type="similarity">
    <text evidence="2">Belongs to the Nudix hydrolase family.</text>
</comment>
<comment type="caution">
    <text evidence="18">The sequence shown here is derived from an EMBL/GenBank/DDBJ whole genome shotgun (WGS) entry which is preliminary data.</text>
</comment>
<evidence type="ECO:0000256" key="10">
    <source>
        <dbReference type="ARBA" id="ARBA00035861"/>
    </source>
</evidence>
<keyword evidence="6" id="KW-0227">DNA damage</keyword>
<evidence type="ECO:0000256" key="13">
    <source>
        <dbReference type="ARBA" id="ARBA00040794"/>
    </source>
</evidence>
<evidence type="ECO:0000256" key="11">
    <source>
        <dbReference type="ARBA" id="ARBA00036904"/>
    </source>
</evidence>
<dbReference type="SUPFAM" id="SSF55811">
    <property type="entry name" value="Nudix"/>
    <property type="match status" value="1"/>
</dbReference>